<evidence type="ECO:0000256" key="7">
    <source>
        <dbReference type="ARBA" id="ARBA00033210"/>
    </source>
</evidence>
<dbReference type="Pfam" id="PF00149">
    <property type="entry name" value="Metallophos"/>
    <property type="match status" value="1"/>
</dbReference>
<evidence type="ECO:0000313" key="10">
    <source>
        <dbReference type="EMBL" id="SVA26147.1"/>
    </source>
</evidence>
<feature type="domain" description="Calcineurin-like phosphoesterase" evidence="9">
    <location>
        <begin position="1"/>
        <end position="151"/>
    </location>
</feature>
<dbReference type="Gene3D" id="3.60.21.10">
    <property type="match status" value="1"/>
</dbReference>
<evidence type="ECO:0000256" key="1">
    <source>
        <dbReference type="ARBA" id="ARBA00003413"/>
    </source>
</evidence>
<evidence type="ECO:0000256" key="4">
    <source>
        <dbReference type="ARBA" id="ARBA00022801"/>
    </source>
</evidence>
<comment type="similarity">
    <text evidence="2">Belongs to the Ap4A hydrolase family.</text>
</comment>
<sequence>MAIFAIGDIQGCFSEFRTLLEKLDFQPNSDQLWLTGDLVNRGPQSLEVLKYLRNLGSSVVSVLGNHDLHLIAQVMNKNNPRSVEKDLRPILESRDKIDLIEWLRHLPLLFFDDNHQTVLVHAGLHPHWNLIESQRYAREVEELLQGNSAQQFLKVMYGDMPNKWNKNLSGYDRYRMIINCLTRLRYLGPNIELDFVEKNHPRESKNSTLIPWFEIKNRANHEYRIIFGHWSNLKFYSGNNIICLDGGCVFGGSLIAIDIDQPSTPIAVVASTNYCSISKLEQGYVGETGS</sequence>
<name>A0A381UFN4_9ZZZZ</name>
<dbReference type="PANTHER" id="PTHR40942:SF4">
    <property type="entry name" value="CYTOCHROME C5"/>
    <property type="match status" value="1"/>
</dbReference>
<evidence type="ECO:0000256" key="3">
    <source>
        <dbReference type="ARBA" id="ARBA00012506"/>
    </source>
</evidence>
<proteinExistence type="inferred from homology"/>
<dbReference type="PANTHER" id="PTHR40942">
    <property type="match status" value="1"/>
</dbReference>
<evidence type="ECO:0000259" key="9">
    <source>
        <dbReference type="Pfam" id="PF00149"/>
    </source>
</evidence>
<dbReference type="EMBL" id="UINC01006208">
    <property type="protein sequence ID" value="SVA26147.1"/>
    <property type="molecule type" value="Genomic_DNA"/>
</dbReference>
<gene>
    <name evidence="10" type="ORF">METZ01_LOCUS79001</name>
</gene>
<dbReference type="PIRSF" id="PIRSF000903">
    <property type="entry name" value="B5n-ttraPtase_sm"/>
    <property type="match status" value="1"/>
</dbReference>
<protein>
    <recommendedName>
        <fullName evidence="3">bis(5'-nucleosyl)-tetraphosphatase (symmetrical)</fullName>
        <ecNumber evidence="3">3.6.1.41</ecNumber>
    </recommendedName>
    <alternativeName>
        <fullName evidence="6">Ap4A hydrolase</fullName>
    </alternativeName>
    <alternativeName>
        <fullName evidence="5">Diadenosine 5',5'''-P1,P4-tetraphosphate pyrophosphohydrolase</fullName>
    </alternativeName>
    <alternativeName>
        <fullName evidence="7">Diadenosine tetraphosphatase</fullName>
    </alternativeName>
</protein>
<evidence type="ECO:0000256" key="8">
    <source>
        <dbReference type="ARBA" id="ARBA00049417"/>
    </source>
</evidence>
<dbReference type="NCBIfam" id="NF001204">
    <property type="entry name" value="PRK00166.1"/>
    <property type="match status" value="1"/>
</dbReference>
<evidence type="ECO:0000256" key="5">
    <source>
        <dbReference type="ARBA" id="ARBA00031248"/>
    </source>
</evidence>
<dbReference type="GO" id="GO:0008803">
    <property type="term" value="F:bis(5'-nucleosyl)-tetraphosphatase (symmetrical) activity"/>
    <property type="evidence" value="ECO:0007669"/>
    <property type="project" value="UniProtKB-EC"/>
</dbReference>
<dbReference type="InterPro" id="IPR004843">
    <property type="entry name" value="Calcineurin-like_PHP"/>
</dbReference>
<comment type="function">
    <text evidence="1">Hydrolyzes diadenosine 5',5'''-P1,P4-tetraphosphate to yield ADP.</text>
</comment>
<reference evidence="10" key="1">
    <citation type="submission" date="2018-05" db="EMBL/GenBank/DDBJ databases">
        <authorList>
            <person name="Lanie J.A."/>
            <person name="Ng W.-L."/>
            <person name="Kazmierczak K.M."/>
            <person name="Andrzejewski T.M."/>
            <person name="Davidsen T.M."/>
            <person name="Wayne K.J."/>
            <person name="Tettelin H."/>
            <person name="Glass J.I."/>
            <person name="Rusch D."/>
            <person name="Podicherti R."/>
            <person name="Tsui H.-C.T."/>
            <person name="Winkler M.E."/>
        </authorList>
    </citation>
    <scope>NUCLEOTIDE SEQUENCE</scope>
</reference>
<accession>A0A381UFN4</accession>
<dbReference type="SUPFAM" id="SSF56300">
    <property type="entry name" value="Metallo-dependent phosphatases"/>
    <property type="match status" value="1"/>
</dbReference>
<evidence type="ECO:0000256" key="6">
    <source>
        <dbReference type="ARBA" id="ARBA00032248"/>
    </source>
</evidence>
<organism evidence="10">
    <name type="scientific">marine metagenome</name>
    <dbReference type="NCBI Taxonomy" id="408172"/>
    <lineage>
        <taxon>unclassified sequences</taxon>
        <taxon>metagenomes</taxon>
        <taxon>ecological metagenomes</taxon>
    </lineage>
</organism>
<keyword evidence="4" id="KW-0378">Hydrolase</keyword>
<dbReference type="AlphaFoldDB" id="A0A381UFN4"/>
<dbReference type="InterPro" id="IPR029052">
    <property type="entry name" value="Metallo-depent_PP-like"/>
</dbReference>
<dbReference type="EC" id="3.6.1.41" evidence="3"/>
<evidence type="ECO:0000256" key="2">
    <source>
        <dbReference type="ARBA" id="ARBA00005419"/>
    </source>
</evidence>
<dbReference type="InterPro" id="IPR004617">
    <property type="entry name" value="ApaH"/>
</dbReference>
<comment type="catalytic activity">
    <reaction evidence="8">
        <text>P(1),P(4)-bis(5'-adenosyl) tetraphosphate + H2O = 2 ADP + 2 H(+)</text>
        <dbReference type="Rhea" id="RHEA:24252"/>
        <dbReference type="ChEBI" id="CHEBI:15377"/>
        <dbReference type="ChEBI" id="CHEBI:15378"/>
        <dbReference type="ChEBI" id="CHEBI:58141"/>
        <dbReference type="ChEBI" id="CHEBI:456216"/>
        <dbReference type="EC" id="3.6.1.41"/>
    </reaction>
</comment>
<dbReference type="NCBIfam" id="TIGR00668">
    <property type="entry name" value="apaH"/>
    <property type="match status" value="1"/>
</dbReference>